<accession>A0A6M8BBE5</accession>
<keyword evidence="3" id="KW-1185">Reference proteome</keyword>
<proteinExistence type="predicted"/>
<dbReference type="KEGG" id="theu:HPC62_20895"/>
<protein>
    <submittedName>
        <fullName evidence="2">DUF4331 domain-containing protein</fullName>
    </submittedName>
</protein>
<dbReference type="EMBL" id="CP053661">
    <property type="protein sequence ID" value="QKD84304.1"/>
    <property type="molecule type" value="Genomic_DNA"/>
</dbReference>
<keyword evidence="1" id="KW-1133">Transmembrane helix</keyword>
<evidence type="ECO:0000313" key="3">
    <source>
        <dbReference type="Proteomes" id="UP000505210"/>
    </source>
</evidence>
<sequence length="430" mass="46400">MEPPSEIAVCTFLQRLIPRRSGLRRAIALSTLAGCLSITALGLTSGLQPAPLQASDHDDGDIDVRSRALSLTDLYVFREIDQNTAARAGDLILVLNTNPRSLARQQYYFSSNAQYDIKIARVANVNNAPVPQPDLTLRFTFSPPNKGNRQVVTLTTIDSSGQTSSTNTTTSGGRILTTSITDAAPRLNTVRVRGANLTVFAGLREDPFFFDVEAYFRVRAAVAGFGPAASFRSPDTALDFTKGYNVNTIVVRVPQQLLAGGRAVNTFDLWGTINIRDPRTGQFTQVEQIARPGINELLTTGSQTIYETYNRTQPARFNSSDSTVIRNNITAVLKLVGNNDTRANALVRALLPDVMRIDTTVPSGYGNKFNALGSPAAGRRLLDDVVDASLNIVTNGAITTDNVSYNGTPGNPAQGHQPLATTFPYLAPPN</sequence>
<dbReference type="Proteomes" id="UP000505210">
    <property type="component" value="Chromosome"/>
</dbReference>
<evidence type="ECO:0000313" key="2">
    <source>
        <dbReference type="EMBL" id="QKD84304.1"/>
    </source>
</evidence>
<dbReference type="InterPro" id="IPR025566">
    <property type="entry name" value="DUF4331"/>
</dbReference>
<organism evidence="2 3">
    <name type="scientific">Thermoleptolyngbya sichuanensis A183</name>
    <dbReference type="NCBI Taxonomy" id="2737172"/>
    <lineage>
        <taxon>Bacteria</taxon>
        <taxon>Bacillati</taxon>
        <taxon>Cyanobacteriota</taxon>
        <taxon>Cyanophyceae</taxon>
        <taxon>Oculatellales</taxon>
        <taxon>Oculatellaceae</taxon>
        <taxon>Thermoleptolyngbya</taxon>
        <taxon>Thermoleptolyngbya sichuanensis</taxon>
    </lineage>
</organism>
<evidence type="ECO:0000256" key="1">
    <source>
        <dbReference type="SAM" id="Phobius"/>
    </source>
</evidence>
<keyword evidence="1" id="KW-0472">Membrane</keyword>
<dbReference type="Pfam" id="PF14224">
    <property type="entry name" value="DUF4331"/>
    <property type="match status" value="1"/>
</dbReference>
<dbReference type="RefSeq" id="WP_172358349.1">
    <property type="nucleotide sequence ID" value="NZ_CP053661.1"/>
</dbReference>
<gene>
    <name evidence="2" type="ORF">HPC62_20895</name>
</gene>
<name>A0A6M8BBE5_9CYAN</name>
<reference evidence="2 3" key="1">
    <citation type="submission" date="2020-05" db="EMBL/GenBank/DDBJ databases">
        <title>Complete genome sequence of of a novel Thermoleptolyngbya strain isolated from hot springs of Ganzi, Sichuan China.</title>
        <authorList>
            <person name="Tang J."/>
            <person name="Daroch M."/>
            <person name="Li L."/>
            <person name="Waleron K."/>
            <person name="Waleron M."/>
            <person name="Waleron M."/>
        </authorList>
    </citation>
    <scope>NUCLEOTIDE SEQUENCE [LARGE SCALE GENOMIC DNA]</scope>
    <source>
        <strain evidence="2 3">PKUAC-SCTA183</strain>
    </source>
</reference>
<feature type="transmembrane region" description="Helical" evidence="1">
    <location>
        <begin position="26"/>
        <end position="47"/>
    </location>
</feature>
<dbReference type="AlphaFoldDB" id="A0A6M8BBE5"/>
<keyword evidence="1" id="KW-0812">Transmembrane</keyword>